<dbReference type="Pfam" id="PF01081">
    <property type="entry name" value="Aldolase"/>
    <property type="match status" value="1"/>
</dbReference>
<keyword evidence="7" id="KW-1185">Reference proteome</keyword>
<dbReference type="PANTHER" id="PTHR30246">
    <property type="entry name" value="2-KETO-3-DEOXY-6-PHOSPHOGLUCONATE ALDOLASE"/>
    <property type="match status" value="1"/>
</dbReference>
<reference evidence="6 7" key="1">
    <citation type="submission" date="2019-12" db="EMBL/GenBank/DDBJ databases">
        <title>Whole genome sequencing of endophytic Actinobacterium Micromonospora sp. MPMI6T.</title>
        <authorList>
            <person name="Evv R."/>
            <person name="Podile A.R."/>
        </authorList>
    </citation>
    <scope>NUCLEOTIDE SEQUENCE [LARGE SCALE GENOMIC DNA]</scope>
    <source>
        <strain evidence="6 7">MPMI6</strain>
    </source>
</reference>
<evidence type="ECO:0000256" key="1">
    <source>
        <dbReference type="ARBA" id="ARBA00004761"/>
    </source>
</evidence>
<keyword evidence="5" id="KW-0119">Carbohydrate metabolism</keyword>
<comment type="subunit">
    <text evidence="3">Homotrimer.</text>
</comment>
<dbReference type="PANTHER" id="PTHR30246:SF1">
    <property type="entry name" value="2-DEHYDRO-3-DEOXY-6-PHOSPHOGALACTONATE ALDOLASE-RELATED"/>
    <property type="match status" value="1"/>
</dbReference>
<evidence type="ECO:0000313" key="7">
    <source>
        <dbReference type="Proteomes" id="UP000823521"/>
    </source>
</evidence>
<organism evidence="6 7">
    <name type="scientific">Micromonospora echinofusca</name>
    <dbReference type="NCBI Taxonomy" id="47858"/>
    <lineage>
        <taxon>Bacteria</taxon>
        <taxon>Bacillati</taxon>
        <taxon>Actinomycetota</taxon>
        <taxon>Actinomycetes</taxon>
        <taxon>Micromonosporales</taxon>
        <taxon>Micromonosporaceae</taxon>
        <taxon>Micromonospora</taxon>
    </lineage>
</organism>
<dbReference type="InterPro" id="IPR000887">
    <property type="entry name" value="Aldlse_KDPG_KHG"/>
</dbReference>
<dbReference type="PROSITE" id="PS00160">
    <property type="entry name" value="ALDOLASE_KDPG_KHG_2"/>
    <property type="match status" value="1"/>
</dbReference>
<keyword evidence="4" id="KW-0456">Lyase</keyword>
<dbReference type="InterPro" id="IPR031338">
    <property type="entry name" value="KDPG/KHG_AS_2"/>
</dbReference>
<protein>
    <submittedName>
        <fullName evidence="6">Aldolase</fullName>
    </submittedName>
</protein>
<dbReference type="Gene3D" id="3.20.20.70">
    <property type="entry name" value="Aldolase class I"/>
    <property type="match status" value="1"/>
</dbReference>
<evidence type="ECO:0000256" key="3">
    <source>
        <dbReference type="ARBA" id="ARBA00011233"/>
    </source>
</evidence>
<evidence type="ECO:0000256" key="5">
    <source>
        <dbReference type="ARBA" id="ARBA00023277"/>
    </source>
</evidence>
<name>A0ABS3VW66_MICEH</name>
<dbReference type="RefSeq" id="WP_208815608.1">
    <property type="nucleotide sequence ID" value="NZ_WVUH01000214.1"/>
</dbReference>
<dbReference type="Proteomes" id="UP000823521">
    <property type="component" value="Unassembled WGS sequence"/>
</dbReference>
<evidence type="ECO:0000313" key="6">
    <source>
        <dbReference type="EMBL" id="MBO4208623.1"/>
    </source>
</evidence>
<evidence type="ECO:0000256" key="2">
    <source>
        <dbReference type="ARBA" id="ARBA00006906"/>
    </source>
</evidence>
<accession>A0ABS3VW66</accession>
<dbReference type="EMBL" id="WVUH01000214">
    <property type="protein sequence ID" value="MBO4208623.1"/>
    <property type="molecule type" value="Genomic_DNA"/>
</dbReference>
<dbReference type="CDD" id="cd00452">
    <property type="entry name" value="KDPG_aldolase"/>
    <property type="match status" value="1"/>
</dbReference>
<sequence length="205" mass="20613">MNLCELLETHRLMAVVPADEPEPALASIRVLVDAGVRLIEVPLTSRDAVGVLLRAHAELGGDAVLGAGSVLTDADVVQVEQAGGAFVVTPALVPAVAESVRLGLPALVGALTPAEVVSASLAGATAVKLFPASLGGPDYLRTLREPFPTVPFVPVGGVDLDAALAFLDAGALAVGVGAPLLGDAPHGGDLAALRRRVTTFRSALG</sequence>
<dbReference type="SUPFAM" id="SSF51569">
    <property type="entry name" value="Aldolase"/>
    <property type="match status" value="1"/>
</dbReference>
<evidence type="ECO:0000256" key="4">
    <source>
        <dbReference type="ARBA" id="ARBA00023239"/>
    </source>
</evidence>
<gene>
    <name evidence="6" type="ORF">GSF22_21800</name>
</gene>
<comment type="caution">
    <text evidence="6">The sequence shown here is derived from an EMBL/GenBank/DDBJ whole genome shotgun (WGS) entry which is preliminary data.</text>
</comment>
<comment type="similarity">
    <text evidence="2">Belongs to the KHG/KDPG aldolase family.</text>
</comment>
<dbReference type="InterPro" id="IPR013785">
    <property type="entry name" value="Aldolase_TIM"/>
</dbReference>
<proteinExistence type="inferred from homology"/>
<comment type="pathway">
    <text evidence="1">Carbohydrate acid metabolism.</text>
</comment>